<gene>
    <name evidence="1" type="ORF">B0H17DRAFT_15597</name>
</gene>
<evidence type="ECO:0000313" key="1">
    <source>
        <dbReference type="EMBL" id="KAJ7610332.1"/>
    </source>
</evidence>
<organism evidence="1 2">
    <name type="scientific">Mycena rosella</name>
    <name type="common">Pink bonnet</name>
    <name type="synonym">Agaricus rosellus</name>
    <dbReference type="NCBI Taxonomy" id="1033263"/>
    <lineage>
        <taxon>Eukaryota</taxon>
        <taxon>Fungi</taxon>
        <taxon>Dikarya</taxon>
        <taxon>Basidiomycota</taxon>
        <taxon>Agaricomycotina</taxon>
        <taxon>Agaricomycetes</taxon>
        <taxon>Agaricomycetidae</taxon>
        <taxon>Agaricales</taxon>
        <taxon>Marasmiineae</taxon>
        <taxon>Mycenaceae</taxon>
        <taxon>Mycena</taxon>
    </lineage>
</organism>
<keyword evidence="2" id="KW-1185">Reference proteome</keyword>
<dbReference type="Proteomes" id="UP001221757">
    <property type="component" value="Unassembled WGS sequence"/>
</dbReference>
<protein>
    <submittedName>
        <fullName evidence="1">Uncharacterized protein</fullName>
    </submittedName>
</protein>
<accession>A0AAD7B4B1</accession>
<sequence>MSTARHTFSLLPGSPSIVGQSEDLRQLCATVPGMNVYQPIATYAVELCVAAASIKTHNGQLAATSWSDGDFDQRNEPALISTTYSVSGIFEQNLDAIRRHIEQMPVGSGKKATFVGYKSKRELSRLKADLENHLCAVLAIGGTISPAASRSDCVLELLSEHPCRGFRL</sequence>
<comment type="caution">
    <text evidence="1">The sequence shown here is derived from an EMBL/GenBank/DDBJ whole genome shotgun (WGS) entry which is preliminary data.</text>
</comment>
<reference evidence="1" key="1">
    <citation type="submission" date="2023-03" db="EMBL/GenBank/DDBJ databases">
        <title>Massive genome expansion in bonnet fungi (Mycena s.s.) driven by repeated elements and novel gene families across ecological guilds.</title>
        <authorList>
            <consortium name="Lawrence Berkeley National Laboratory"/>
            <person name="Harder C.B."/>
            <person name="Miyauchi S."/>
            <person name="Viragh M."/>
            <person name="Kuo A."/>
            <person name="Thoen E."/>
            <person name="Andreopoulos B."/>
            <person name="Lu D."/>
            <person name="Skrede I."/>
            <person name="Drula E."/>
            <person name="Henrissat B."/>
            <person name="Morin E."/>
            <person name="Kohler A."/>
            <person name="Barry K."/>
            <person name="LaButti K."/>
            <person name="Morin E."/>
            <person name="Salamov A."/>
            <person name="Lipzen A."/>
            <person name="Mereny Z."/>
            <person name="Hegedus B."/>
            <person name="Baldrian P."/>
            <person name="Stursova M."/>
            <person name="Weitz H."/>
            <person name="Taylor A."/>
            <person name="Grigoriev I.V."/>
            <person name="Nagy L.G."/>
            <person name="Martin F."/>
            <person name="Kauserud H."/>
        </authorList>
    </citation>
    <scope>NUCLEOTIDE SEQUENCE</scope>
    <source>
        <strain evidence="1">CBHHK067</strain>
    </source>
</reference>
<dbReference type="AlphaFoldDB" id="A0AAD7B4B1"/>
<evidence type="ECO:0000313" key="2">
    <source>
        <dbReference type="Proteomes" id="UP001221757"/>
    </source>
</evidence>
<dbReference type="EMBL" id="JARKIE010001005">
    <property type="protein sequence ID" value="KAJ7610332.1"/>
    <property type="molecule type" value="Genomic_DNA"/>
</dbReference>
<name>A0AAD7B4B1_MYCRO</name>
<proteinExistence type="predicted"/>